<name>A0AAV7SEI1_PLEWA</name>
<feature type="region of interest" description="Disordered" evidence="1">
    <location>
        <begin position="1"/>
        <end position="57"/>
    </location>
</feature>
<feature type="compositionally biased region" description="Basic residues" evidence="1">
    <location>
        <begin position="46"/>
        <end position="55"/>
    </location>
</feature>
<accession>A0AAV7SEI1</accession>
<gene>
    <name evidence="2" type="ORF">NDU88_003144</name>
</gene>
<evidence type="ECO:0000313" key="3">
    <source>
        <dbReference type="Proteomes" id="UP001066276"/>
    </source>
</evidence>
<dbReference type="AlphaFoldDB" id="A0AAV7SEI1"/>
<evidence type="ECO:0000313" key="2">
    <source>
        <dbReference type="EMBL" id="KAJ1162677.1"/>
    </source>
</evidence>
<sequence length="149" mass="16776">MLNDHEYSLDLLPPSDNLPTPSGSHKELSQSSDSLSDSDISEPKLSRKQKRKSKHYALNEGSLQGNLLFDPENIIHPRSMEWVPCTEVAHYVQDRLRKGFDKDVRSILRSECPCPSLVGKVADMPELDASVATFLKRFTKDPKKGLDRA</sequence>
<organism evidence="2 3">
    <name type="scientific">Pleurodeles waltl</name>
    <name type="common">Iberian ribbed newt</name>
    <dbReference type="NCBI Taxonomy" id="8319"/>
    <lineage>
        <taxon>Eukaryota</taxon>
        <taxon>Metazoa</taxon>
        <taxon>Chordata</taxon>
        <taxon>Craniata</taxon>
        <taxon>Vertebrata</taxon>
        <taxon>Euteleostomi</taxon>
        <taxon>Amphibia</taxon>
        <taxon>Batrachia</taxon>
        <taxon>Caudata</taxon>
        <taxon>Salamandroidea</taxon>
        <taxon>Salamandridae</taxon>
        <taxon>Pleurodelinae</taxon>
        <taxon>Pleurodeles</taxon>
    </lineage>
</organism>
<feature type="compositionally biased region" description="Low complexity" evidence="1">
    <location>
        <begin position="29"/>
        <end position="38"/>
    </location>
</feature>
<reference evidence="2" key="1">
    <citation type="journal article" date="2022" name="bioRxiv">
        <title>Sequencing and chromosome-scale assembly of the giantPleurodeles waltlgenome.</title>
        <authorList>
            <person name="Brown T."/>
            <person name="Elewa A."/>
            <person name="Iarovenko S."/>
            <person name="Subramanian E."/>
            <person name="Araus A.J."/>
            <person name="Petzold A."/>
            <person name="Susuki M."/>
            <person name="Suzuki K.-i.T."/>
            <person name="Hayashi T."/>
            <person name="Toyoda A."/>
            <person name="Oliveira C."/>
            <person name="Osipova E."/>
            <person name="Leigh N.D."/>
            <person name="Simon A."/>
            <person name="Yun M.H."/>
        </authorList>
    </citation>
    <scope>NUCLEOTIDE SEQUENCE</scope>
    <source>
        <strain evidence="2">20211129_DDA</strain>
        <tissue evidence="2">Liver</tissue>
    </source>
</reference>
<keyword evidence="3" id="KW-1185">Reference proteome</keyword>
<proteinExistence type="predicted"/>
<dbReference type="Proteomes" id="UP001066276">
    <property type="component" value="Chromosome 4_2"/>
</dbReference>
<evidence type="ECO:0000256" key="1">
    <source>
        <dbReference type="SAM" id="MobiDB-lite"/>
    </source>
</evidence>
<dbReference type="EMBL" id="JANPWB010000008">
    <property type="protein sequence ID" value="KAJ1162677.1"/>
    <property type="molecule type" value="Genomic_DNA"/>
</dbReference>
<comment type="caution">
    <text evidence="2">The sequence shown here is derived from an EMBL/GenBank/DDBJ whole genome shotgun (WGS) entry which is preliminary data.</text>
</comment>
<feature type="compositionally biased region" description="Low complexity" evidence="1">
    <location>
        <begin position="9"/>
        <end position="22"/>
    </location>
</feature>
<protein>
    <submittedName>
        <fullName evidence="2">Uncharacterized protein</fullName>
    </submittedName>
</protein>